<reference evidence="1 2" key="1">
    <citation type="submission" date="2017-06" db="EMBL/GenBank/DDBJ databases">
        <title>Genome of Fusarium nygamai isolate CS10214.</title>
        <authorList>
            <person name="Gardiner D.M."/>
            <person name="Obanor F."/>
            <person name="Kazan K."/>
        </authorList>
    </citation>
    <scope>NUCLEOTIDE SEQUENCE [LARGE SCALE GENOMIC DNA]</scope>
    <source>
        <strain evidence="1 2">CS10214</strain>
    </source>
</reference>
<sequence length="128" mass="13666">MVKPSWRVFNSALKLFLVHPSSQGFLLHFKPEELALASIGHCFGKSRPDIVALIGEFPVDNGLGVGGSVGSDVFGHDPVLGKALARVVYEGASDLGLVATHNKQSGVRPGNRICDIVEKFRNRSVGVT</sequence>
<dbReference type="Proteomes" id="UP000236664">
    <property type="component" value="Unassembled WGS sequence"/>
</dbReference>
<dbReference type="AlphaFoldDB" id="A0A2K0U4J5"/>
<dbReference type="EMBL" id="MTQA01000730">
    <property type="protein sequence ID" value="PNP52699.1"/>
    <property type="molecule type" value="Genomic_DNA"/>
</dbReference>
<evidence type="ECO:0000313" key="1">
    <source>
        <dbReference type="EMBL" id="PNP52699.1"/>
    </source>
</evidence>
<comment type="caution">
    <text evidence="1">The sequence shown here is derived from an EMBL/GenBank/DDBJ whole genome shotgun (WGS) entry which is preliminary data.</text>
</comment>
<proteinExistence type="predicted"/>
<protein>
    <submittedName>
        <fullName evidence="1">Uncharacterized protein</fullName>
    </submittedName>
</protein>
<name>A0A2K0U4J5_GIBNY</name>
<organism evidence="1 2">
    <name type="scientific">Gibberella nygamai</name>
    <name type="common">Bean root rot disease fungus</name>
    <name type="synonym">Fusarium nygamai</name>
    <dbReference type="NCBI Taxonomy" id="42673"/>
    <lineage>
        <taxon>Eukaryota</taxon>
        <taxon>Fungi</taxon>
        <taxon>Dikarya</taxon>
        <taxon>Ascomycota</taxon>
        <taxon>Pezizomycotina</taxon>
        <taxon>Sordariomycetes</taxon>
        <taxon>Hypocreomycetidae</taxon>
        <taxon>Hypocreales</taxon>
        <taxon>Nectriaceae</taxon>
        <taxon>Fusarium</taxon>
        <taxon>Fusarium fujikuroi species complex</taxon>
    </lineage>
</organism>
<accession>A0A2K0U4J5</accession>
<evidence type="ECO:0000313" key="2">
    <source>
        <dbReference type="Proteomes" id="UP000236664"/>
    </source>
</evidence>
<gene>
    <name evidence="1" type="ORF">FNYG_15819</name>
</gene>
<keyword evidence="2" id="KW-1185">Reference proteome</keyword>